<dbReference type="Gene3D" id="3.40.50.720">
    <property type="entry name" value="NAD(P)-binding Rossmann-like Domain"/>
    <property type="match status" value="2"/>
</dbReference>
<evidence type="ECO:0000256" key="1">
    <source>
        <dbReference type="ARBA" id="ARBA00006601"/>
    </source>
</evidence>
<dbReference type="InterPro" id="IPR001732">
    <property type="entry name" value="UDP-Glc/GDP-Man_DH_N"/>
</dbReference>
<dbReference type="SMART" id="SM00984">
    <property type="entry name" value="UDPG_MGDP_dh_C"/>
    <property type="match status" value="1"/>
</dbReference>
<dbReference type="PANTHER" id="PTHR43491:SF2">
    <property type="entry name" value="UDP-N-ACETYL-D-MANNOSAMINE DEHYDROGENASE"/>
    <property type="match status" value="1"/>
</dbReference>
<dbReference type="EMBL" id="VSSQ01000728">
    <property type="protein sequence ID" value="MPM00396.1"/>
    <property type="molecule type" value="Genomic_DNA"/>
</dbReference>
<dbReference type="InterPro" id="IPR008927">
    <property type="entry name" value="6-PGluconate_DH-like_C_sf"/>
</dbReference>
<protein>
    <submittedName>
        <fullName evidence="6">UDP-N-acetyl-D-mannosamine dehydrogenase</fullName>
        <ecNumber evidence="6">1.1.1.336</ecNumber>
    </submittedName>
</protein>
<keyword evidence="4" id="KW-1133">Transmembrane helix</keyword>
<reference evidence="6" key="1">
    <citation type="submission" date="2019-08" db="EMBL/GenBank/DDBJ databases">
        <authorList>
            <person name="Kucharzyk K."/>
            <person name="Murdoch R.W."/>
            <person name="Higgins S."/>
            <person name="Loffler F."/>
        </authorList>
    </citation>
    <scope>NUCLEOTIDE SEQUENCE</scope>
</reference>
<dbReference type="PIRSF" id="PIRSF500136">
    <property type="entry name" value="UDP_ManNAc_DH"/>
    <property type="match status" value="1"/>
</dbReference>
<organism evidence="6">
    <name type="scientific">bioreactor metagenome</name>
    <dbReference type="NCBI Taxonomy" id="1076179"/>
    <lineage>
        <taxon>unclassified sequences</taxon>
        <taxon>metagenomes</taxon>
        <taxon>ecological metagenomes</taxon>
    </lineage>
</organism>
<sequence>MDLYNWISLRKDYIAVVGLGYVGLPLAVAFAEHAKVIGFDSNMEKIALYKKGIDPTEELGNEAVKKTSIEFTYDATRLKGASFIIVAVPTPINGDKTPNLEPVISACRIVGQQMSRGIIVCFESTVYPGVTEDVCVPILEKESGLKCGIDFKVAYSPERINPGDKIHRLANITKIVSGMDEETLNTVAQVYGMIITAGVHRASSIKVAEAAKLVENAQRDINIAFMNELAIVFNEMKINTAEVIEAMNTKWNALRFYPGLVGGHCIGVDPYYFIYKAELLGYHSQIISAGRKVNDGMPRYVVEAIIKEMILAGKRIKGSTVYLMGCTFKEDCQDVRNSKPLEVFDCLEDYKMDVKIVDYCADVSGLEKRYRDALVDIKDVKDADCVAFMVAHSKFKKLTPKKIFGFYKSDEDVNVLIDVKSIFAARTMQKAGFWYWSL</sequence>
<dbReference type="GO" id="GO:0000271">
    <property type="term" value="P:polysaccharide biosynthetic process"/>
    <property type="evidence" value="ECO:0007669"/>
    <property type="project" value="InterPro"/>
</dbReference>
<evidence type="ECO:0000259" key="5">
    <source>
        <dbReference type="SMART" id="SM00984"/>
    </source>
</evidence>
<dbReference type="NCBIfam" id="TIGR03026">
    <property type="entry name" value="NDP-sugDHase"/>
    <property type="match status" value="1"/>
</dbReference>
<accession>A0A644W9C3</accession>
<keyword evidence="3" id="KW-0520">NAD</keyword>
<dbReference type="SUPFAM" id="SSF51735">
    <property type="entry name" value="NAD(P)-binding Rossmann-fold domains"/>
    <property type="match status" value="1"/>
</dbReference>
<dbReference type="InterPro" id="IPR036220">
    <property type="entry name" value="UDP-Glc/GDP-Man_DH_C_sf"/>
</dbReference>
<dbReference type="GO" id="GO:0089714">
    <property type="term" value="F:UDP-N-acetyl-D-mannosamine dehydrogenase activity"/>
    <property type="evidence" value="ECO:0007669"/>
    <property type="project" value="UniProtKB-EC"/>
</dbReference>
<evidence type="ECO:0000256" key="4">
    <source>
        <dbReference type="SAM" id="Phobius"/>
    </source>
</evidence>
<keyword evidence="4" id="KW-0812">Transmembrane</keyword>
<dbReference type="GO" id="GO:0016628">
    <property type="term" value="F:oxidoreductase activity, acting on the CH-CH group of donors, NAD or NADP as acceptor"/>
    <property type="evidence" value="ECO:0007669"/>
    <property type="project" value="InterPro"/>
</dbReference>
<keyword evidence="2 6" id="KW-0560">Oxidoreductase</keyword>
<dbReference type="InterPro" id="IPR017476">
    <property type="entry name" value="UDP-Glc/GDP-Man"/>
</dbReference>
<dbReference type="GO" id="GO:0051287">
    <property type="term" value="F:NAD binding"/>
    <property type="evidence" value="ECO:0007669"/>
    <property type="project" value="InterPro"/>
</dbReference>
<dbReference type="PIRSF" id="PIRSF000124">
    <property type="entry name" value="UDPglc_GDPman_dh"/>
    <property type="match status" value="1"/>
</dbReference>
<dbReference type="Pfam" id="PF00984">
    <property type="entry name" value="UDPG_MGDP_dh"/>
    <property type="match status" value="1"/>
</dbReference>
<feature type="domain" description="UDP-glucose/GDP-mannose dehydrogenase C-terminal" evidence="5">
    <location>
        <begin position="322"/>
        <end position="425"/>
    </location>
</feature>
<evidence type="ECO:0000256" key="3">
    <source>
        <dbReference type="ARBA" id="ARBA00023027"/>
    </source>
</evidence>
<dbReference type="SUPFAM" id="SSF48179">
    <property type="entry name" value="6-phosphogluconate dehydrogenase C-terminal domain-like"/>
    <property type="match status" value="1"/>
</dbReference>
<name>A0A644W9C3_9ZZZZ</name>
<proteinExistence type="inferred from homology"/>
<dbReference type="PANTHER" id="PTHR43491">
    <property type="entry name" value="UDP-N-ACETYL-D-MANNOSAMINE DEHYDROGENASE"/>
    <property type="match status" value="1"/>
</dbReference>
<dbReference type="SUPFAM" id="SSF52413">
    <property type="entry name" value="UDP-glucose/GDP-mannose dehydrogenase C-terminal domain"/>
    <property type="match status" value="1"/>
</dbReference>
<feature type="transmembrane region" description="Helical" evidence="4">
    <location>
        <begin position="12"/>
        <end position="31"/>
    </location>
</feature>
<gene>
    <name evidence="6" type="primary">wecC_5</name>
    <name evidence="6" type="ORF">SDC9_46620</name>
</gene>
<evidence type="ECO:0000256" key="2">
    <source>
        <dbReference type="ARBA" id="ARBA00023002"/>
    </source>
</evidence>
<comment type="similarity">
    <text evidence="1">Belongs to the UDP-glucose/GDP-mannose dehydrogenase family.</text>
</comment>
<dbReference type="InterPro" id="IPR028359">
    <property type="entry name" value="UDP_ManNAc/GlcNAc_DH"/>
</dbReference>
<dbReference type="InterPro" id="IPR014027">
    <property type="entry name" value="UDP-Glc/GDP-Man_DH_C"/>
</dbReference>
<dbReference type="Pfam" id="PF03721">
    <property type="entry name" value="UDPG_MGDP_dh_N"/>
    <property type="match status" value="1"/>
</dbReference>
<evidence type="ECO:0000313" key="6">
    <source>
        <dbReference type="EMBL" id="MPM00396.1"/>
    </source>
</evidence>
<dbReference type="InterPro" id="IPR036291">
    <property type="entry name" value="NAD(P)-bd_dom_sf"/>
</dbReference>
<dbReference type="EC" id="1.1.1.336" evidence="6"/>
<dbReference type="InterPro" id="IPR014026">
    <property type="entry name" value="UDP-Glc/GDP-Man_DH_dimer"/>
</dbReference>
<keyword evidence="4" id="KW-0472">Membrane</keyword>
<dbReference type="Pfam" id="PF03720">
    <property type="entry name" value="UDPG_MGDP_dh_C"/>
    <property type="match status" value="1"/>
</dbReference>
<dbReference type="AlphaFoldDB" id="A0A644W9C3"/>
<comment type="caution">
    <text evidence="6">The sequence shown here is derived from an EMBL/GenBank/DDBJ whole genome shotgun (WGS) entry which is preliminary data.</text>
</comment>